<proteinExistence type="predicted"/>
<dbReference type="OrthoDB" id="5872787at2759"/>
<gene>
    <name evidence="2" type="ORF">CGOC_LOCUS1333</name>
</gene>
<dbReference type="EMBL" id="UYRV01002424">
    <property type="protein sequence ID" value="VDK48654.1"/>
    <property type="molecule type" value="Genomic_DNA"/>
</dbReference>
<sequence length="88" mass="9702">MSDAEQPVENNEVAPGADVEEEAIFIKKEITVEMDHLANGSLPQNVPANAETADAEEEKSAQPADEDRTEDQASSDQHRKLEVLLKTW</sequence>
<dbReference type="AlphaFoldDB" id="A0A3P6RWN7"/>
<accession>A0A3P6RWN7</accession>
<keyword evidence="3" id="KW-1185">Reference proteome</keyword>
<feature type="compositionally biased region" description="Basic and acidic residues" evidence="1">
    <location>
        <begin position="76"/>
        <end position="88"/>
    </location>
</feature>
<evidence type="ECO:0000313" key="3">
    <source>
        <dbReference type="Proteomes" id="UP000271889"/>
    </source>
</evidence>
<reference evidence="2 3" key="1">
    <citation type="submission" date="2018-11" db="EMBL/GenBank/DDBJ databases">
        <authorList>
            <consortium name="Pathogen Informatics"/>
        </authorList>
    </citation>
    <scope>NUCLEOTIDE SEQUENCE [LARGE SCALE GENOMIC DNA]</scope>
</reference>
<protein>
    <submittedName>
        <fullName evidence="2">Uncharacterized protein</fullName>
    </submittedName>
</protein>
<evidence type="ECO:0000313" key="2">
    <source>
        <dbReference type="EMBL" id="VDK48654.1"/>
    </source>
</evidence>
<dbReference type="Proteomes" id="UP000271889">
    <property type="component" value="Unassembled WGS sequence"/>
</dbReference>
<feature type="region of interest" description="Disordered" evidence="1">
    <location>
        <begin position="38"/>
        <end position="88"/>
    </location>
</feature>
<name>A0A3P6RWN7_CYLGO</name>
<evidence type="ECO:0000256" key="1">
    <source>
        <dbReference type="SAM" id="MobiDB-lite"/>
    </source>
</evidence>
<organism evidence="2 3">
    <name type="scientific">Cylicostephanus goldi</name>
    <name type="common">Nematode worm</name>
    <dbReference type="NCBI Taxonomy" id="71465"/>
    <lineage>
        <taxon>Eukaryota</taxon>
        <taxon>Metazoa</taxon>
        <taxon>Ecdysozoa</taxon>
        <taxon>Nematoda</taxon>
        <taxon>Chromadorea</taxon>
        <taxon>Rhabditida</taxon>
        <taxon>Rhabditina</taxon>
        <taxon>Rhabditomorpha</taxon>
        <taxon>Strongyloidea</taxon>
        <taxon>Strongylidae</taxon>
        <taxon>Cylicostephanus</taxon>
    </lineage>
</organism>
<feature type="region of interest" description="Disordered" evidence="1">
    <location>
        <begin position="1"/>
        <end position="20"/>
    </location>
</feature>